<sequence>MLLLSAAPSASASVSFTLPAPTGRYQVGTTTLHLIDRGRADPWKPELRRELMVSVWYPARNADRYPLAHWTTPALVPYLNSFGFGQVDWTSATTSAHVDAPALGRFPTILYSPGYGAPRSSATVQAQDLASHGYTVVTVDPTYETVVEFPDRVEQPVPQDTPTASRTSLDARVADIRYVLTALANHCDADGKPIPPMDLRRVGAFG</sequence>
<comment type="caution">
    <text evidence="4">The sequence shown here is derived from an EMBL/GenBank/DDBJ whole genome shotgun (WGS) entry which is preliminary data.</text>
</comment>
<feature type="non-terminal residue" evidence="4">
    <location>
        <position position="206"/>
    </location>
</feature>
<proteinExistence type="predicted"/>
<dbReference type="EMBL" id="JBHTIS010000704">
    <property type="protein sequence ID" value="MFD1046559.1"/>
    <property type="molecule type" value="Genomic_DNA"/>
</dbReference>
<keyword evidence="2" id="KW-0442">Lipid degradation</keyword>
<organism evidence="4 5">
    <name type="scientific">Kibdelosporangium lantanae</name>
    <dbReference type="NCBI Taxonomy" id="1497396"/>
    <lineage>
        <taxon>Bacteria</taxon>
        <taxon>Bacillati</taxon>
        <taxon>Actinomycetota</taxon>
        <taxon>Actinomycetes</taxon>
        <taxon>Pseudonocardiales</taxon>
        <taxon>Pseudonocardiaceae</taxon>
        <taxon>Kibdelosporangium</taxon>
    </lineage>
</organism>
<dbReference type="Gene3D" id="3.40.50.1820">
    <property type="entry name" value="alpha/beta hydrolase"/>
    <property type="match status" value="1"/>
</dbReference>
<keyword evidence="3" id="KW-0443">Lipid metabolism</keyword>
<dbReference type="SUPFAM" id="SSF53474">
    <property type="entry name" value="alpha/beta-Hydrolases"/>
    <property type="match status" value="1"/>
</dbReference>
<protein>
    <submittedName>
        <fullName evidence="4">Lipase</fullName>
    </submittedName>
</protein>
<dbReference type="InterPro" id="IPR029058">
    <property type="entry name" value="AB_hydrolase_fold"/>
</dbReference>
<name>A0ABW3MAF2_9PSEU</name>
<keyword evidence="5" id="KW-1185">Reference proteome</keyword>
<dbReference type="Proteomes" id="UP001597045">
    <property type="component" value="Unassembled WGS sequence"/>
</dbReference>
<dbReference type="PANTHER" id="PTHR10272">
    <property type="entry name" value="PLATELET-ACTIVATING FACTOR ACETYLHYDROLASE"/>
    <property type="match status" value="1"/>
</dbReference>
<keyword evidence="1" id="KW-0378">Hydrolase</keyword>
<evidence type="ECO:0000313" key="4">
    <source>
        <dbReference type="EMBL" id="MFD1046559.1"/>
    </source>
</evidence>
<evidence type="ECO:0000256" key="2">
    <source>
        <dbReference type="ARBA" id="ARBA00022963"/>
    </source>
</evidence>
<dbReference type="PANTHER" id="PTHR10272:SF0">
    <property type="entry name" value="PLATELET-ACTIVATING FACTOR ACETYLHYDROLASE"/>
    <property type="match status" value="1"/>
</dbReference>
<reference evidence="5" key="1">
    <citation type="journal article" date="2019" name="Int. J. Syst. Evol. Microbiol.">
        <title>The Global Catalogue of Microorganisms (GCM) 10K type strain sequencing project: providing services to taxonomists for standard genome sequencing and annotation.</title>
        <authorList>
            <consortium name="The Broad Institute Genomics Platform"/>
            <consortium name="The Broad Institute Genome Sequencing Center for Infectious Disease"/>
            <person name="Wu L."/>
            <person name="Ma J."/>
        </authorList>
    </citation>
    <scope>NUCLEOTIDE SEQUENCE [LARGE SCALE GENOMIC DNA]</scope>
    <source>
        <strain evidence="5">JCM 31486</strain>
    </source>
</reference>
<gene>
    <name evidence="4" type="ORF">ACFQ1S_13850</name>
</gene>
<evidence type="ECO:0000256" key="3">
    <source>
        <dbReference type="ARBA" id="ARBA00023098"/>
    </source>
</evidence>
<evidence type="ECO:0000256" key="1">
    <source>
        <dbReference type="ARBA" id="ARBA00022801"/>
    </source>
</evidence>
<evidence type="ECO:0000313" key="5">
    <source>
        <dbReference type="Proteomes" id="UP001597045"/>
    </source>
</evidence>
<accession>A0ABW3MAF2</accession>